<dbReference type="AlphaFoldDB" id="A0AAV6U672"/>
<accession>A0AAV6U672</accession>
<comment type="caution">
    <text evidence="1">The sequence shown here is derived from an EMBL/GenBank/DDBJ whole genome shotgun (WGS) entry which is preliminary data.</text>
</comment>
<gene>
    <name evidence="1" type="ORF">JTE90_024073</name>
</gene>
<organism evidence="1 2">
    <name type="scientific">Oedothorax gibbosus</name>
    <dbReference type="NCBI Taxonomy" id="931172"/>
    <lineage>
        <taxon>Eukaryota</taxon>
        <taxon>Metazoa</taxon>
        <taxon>Ecdysozoa</taxon>
        <taxon>Arthropoda</taxon>
        <taxon>Chelicerata</taxon>
        <taxon>Arachnida</taxon>
        <taxon>Araneae</taxon>
        <taxon>Araneomorphae</taxon>
        <taxon>Entelegynae</taxon>
        <taxon>Araneoidea</taxon>
        <taxon>Linyphiidae</taxon>
        <taxon>Erigoninae</taxon>
        <taxon>Oedothorax</taxon>
    </lineage>
</organism>
<evidence type="ECO:0000313" key="1">
    <source>
        <dbReference type="EMBL" id="KAG8179797.1"/>
    </source>
</evidence>
<sequence length="109" mass="12502">MPLAILRDFNFHHQEATEIGGFQFHYPPYGPAIPCGHAHNNASNFVLEGGFVYCFEVVDVSKDSLKVEKNIKVYKELEPRKRNQDSATIFFLGKTKKERETMGKTTYTM</sequence>
<reference evidence="1 2" key="1">
    <citation type="journal article" date="2022" name="Nat. Ecol. Evol.">
        <title>A masculinizing supergene underlies an exaggerated male reproductive morph in a spider.</title>
        <authorList>
            <person name="Hendrickx F."/>
            <person name="De Corte Z."/>
            <person name="Sonet G."/>
            <person name="Van Belleghem S.M."/>
            <person name="Kostlbacher S."/>
            <person name="Vangestel C."/>
        </authorList>
    </citation>
    <scope>NUCLEOTIDE SEQUENCE [LARGE SCALE GENOMIC DNA]</scope>
    <source>
        <strain evidence="1">W744_W776</strain>
    </source>
</reference>
<protein>
    <submittedName>
        <fullName evidence="1">Uncharacterized protein</fullName>
    </submittedName>
</protein>
<dbReference type="Proteomes" id="UP000827092">
    <property type="component" value="Unassembled WGS sequence"/>
</dbReference>
<evidence type="ECO:0000313" key="2">
    <source>
        <dbReference type="Proteomes" id="UP000827092"/>
    </source>
</evidence>
<dbReference type="EMBL" id="JAFNEN010000602">
    <property type="protein sequence ID" value="KAG8179797.1"/>
    <property type="molecule type" value="Genomic_DNA"/>
</dbReference>
<proteinExistence type="predicted"/>
<name>A0AAV6U672_9ARAC</name>
<keyword evidence="2" id="KW-1185">Reference proteome</keyword>